<evidence type="ECO:0000313" key="1">
    <source>
        <dbReference type="EnsemblPlants" id="OBART01G27450.1"/>
    </source>
</evidence>
<protein>
    <submittedName>
        <fullName evidence="1">Uncharacterized protein</fullName>
    </submittedName>
</protein>
<proteinExistence type="predicted"/>
<dbReference type="EnsemblPlants" id="OBART01G27450.1">
    <property type="protein sequence ID" value="OBART01G27450.1"/>
    <property type="gene ID" value="OBART01G27450"/>
</dbReference>
<name>A0A0D3ESU2_9ORYZ</name>
<dbReference type="Proteomes" id="UP000026960">
    <property type="component" value="Chromosome 1"/>
</dbReference>
<dbReference type="PaxDb" id="65489-OBART01G27450.1"/>
<keyword evidence="2" id="KW-1185">Reference proteome</keyword>
<reference evidence="1" key="1">
    <citation type="journal article" date="2009" name="Rice">
        <title>De Novo Next Generation Sequencing of Plant Genomes.</title>
        <authorList>
            <person name="Rounsley S."/>
            <person name="Marri P.R."/>
            <person name="Yu Y."/>
            <person name="He R."/>
            <person name="Sisneros N."/>
            <person name="Goicoechea J.L."/>
            <person name="Lee S.J."/>
            <person name="Angelova A."/>
            <person name="Kudrna D."/>
            <person name="Luo M."/>
            <person name="Affourtit J."/>
            <person name="Desany B."/>
            <person name="Knight J."/>
            <person name="Niazi F."/>
            <person name="Egholm M."/>
            <person name="Wing R.A."/>
        </authorList>
    </citation>
    <scope>NUCLEOTIDE SEQUENCE [LARGE SCALE GENOMIC DNA]</scope>
    <source>
        <strain evidence="1">cv. IRGC 105608</strain>
    </source>
</reference>
<dbReference type="Gramene" id="OBART01G27450.1">
    <property type="protein sequence ID" value="OBART01G27450.1"/>
    <property type="gene ID" value="OBART01G27450"/>
</dbReference>
<dbReference type="AlphaFoldDB" id="A0A0D3ESU2"/>
<dbReference type="HOGENOM" id="CLU_167834_0_0_1"/>
<reference evidence="1" key="2">
    <citation type="submission" date="2015-03" db="UniProtKB">
        <authorList>
            <consortium name="EnsemblPlants"/>
        </authorList>
    </citation>
    <scope>IDENTIFICATION</scope>
</reference>
<sequence>MGGSCSDAIPIDAEAAMDFVLMAARPMPARAKGLGGGRMNRRRGKGFFRGRIWNFSECCVREVTGGQASTPTALAPRVFLAARGFDRARLRVALLGDEQPSLVLVPRDTSDKILRVAP</sequence>
<organism evidence="1">
    <name type="scientific">Oryza barthii</name>
    <dbReference type="NCBI Taxonomy" id="65489"/>
    <lineage>
        <taxon>Eukaryota</taxon>
        <taxon>Viridiplantae</taxon>
        <taxon>Streptophyta</taxon>
        <taxon>Embryophyta</taxon>
        <taxon>Tracheophyta</taxon>
        <taxon>Spermatophyta</taxon>
        <taxon>Magnoliopsida</taxon>
        <taxon>Liliopsida</taxon>
        <taxon>Poales</taxon>
        <taxon>Poaceae</taxon>
        <taxon>BOP clade</taxon>
        <taxon>Oryzoideae</taxon>
        <taxon>Oryzeae</taxon>
        <taxon>Oryzinae</taxon>
        <taxon>Oryza</taxon>
    </lineage>
</organism>
<evidence type="ECO:0000313" key="2">
    <source>
        <dbReference type="Proteomes" id="UP000026960"/>
    </source>
</evidence>
<accession>A0A0D3ESU2</accession>